<comment type="function">
    <text evidence="1 13">Transfers the gamma-phosphate of ATP to the 4'-position of a tetraacyldisaccharide 1-phosphate intermediate (termed DS-1-P) to form tetraacyldisaccharide 1,4'-bis-phosphate (lipid IVA).</text>
</comment>
<dbReference type="GO" id="GO:0009029">
    <property type="term" value="F:lipid-A 4'-kinase activity"/>
    <property type="evidence" value="ECO:0007669"/>
    <property type="project" value="UniProtKB-UniRule"/>
</dbReference>
<evidence type="ECO:0000313" key="14">
    <source>
        <dbReference type="EMBL" id="KAA1188222.1"/>
    </source>
</evidence>
<protein>
    <recommendedName>
        <fullName evidence="4 13">Tetraacyldisaccharide 4'-kinase</fullName>
        <ecNumber evidence="3 13">2.7.1.130</ecNumber>
    </recommendedName>
    <alternativeName>
        <fullName evidence="12 13">Lipid A 4'-kinase</fullName>
    </alternativeName>
</protein>
<dbReference type="GO" id="GO:0009244">
    <property type="term" value="P:lipopolysaccharide core region biosynthetic process"/>
    <property type="evidence" value="ECO:0007669"/>
    <property type="project" value="TreeGrafter"/>
</dbReference>
<dbReference type="PANTHER" id="PTHR42724:SF1">
    <property type="entry name" value="TETRAACYLDISACCHARIDE 4'-KINASE, MITOCHONDRIAL-RELATED"/>
    <property type="match status" value="1"/>
</dbReference>
<dbReference type="SUPFAM" id="SSF52540">
    <property type="entry name" value="P-loop containing nucleoside triphosphate hydrolases"/>
    <property type="match status" value="1"/>
</dbReference>
<name>A0A5B0WML8_9GAMM</name>
<dbReference type="InterPro" id="IPR027417">
    <property type="entry name" value="P-loop_NTPase"/>
</dbReference>
<keyword evidence="15" id="KW-1185">Reference proteome</keyword>
<dbReference type="NCBIfam" id="TIGR00682">
    <property type="entry name" value="lpxK"/>
    <property type="match status" value="1"/>
</dbReference>
<dbReference type="UniPathway" id="UPA00359">
    <property type="reaction ID" value="UER00482"/>
</dbReference>
<dbReference type="PANTHER" id="PTHR42724">
    <property type="entry name" value="TETRAACYLDISACCHARIDE 4'-KINASE"/>
    <property type="match status" value="1"/>
</dbReference>
<evidence type="ECO:0000256" key="5">
    <source>
        <dbReference type="ARBA" id="ARBA00022516"/>
    </source>
</evidence>
<dbReference type="RefSeq" id="WP_149613142.1">
    <property type="nucleotide sequence ID" value="NZ_VTUX01000011.1"/>
</dbReference>
<reference evidence="14 15" key="1">
    <citation type="submission" date="2019-09" db="EMBL/GenBank/DDBJ databases">
        <authorList>
            <person name="Chen X.-Y."/>
        </authorList>
    </citation>
    <scope>NUCLEOTIDE SEQUENCE [LARGE SCALE GENOMIC DNA]</scope>
    <source>
        <strain evidence="14 15">NY5</strain>
    </source>
</reference>
<keyword evidence="7 13" id="KW-0808">Transferase</keyword>
<evidence type="ECO:0000256" key="10">
    <source>
        <dbReference type="ARBA" id="ARBA00022840"/>
    </source>
</evidence>
<dbReference type="GO" id="GO:0005886">
    <property type="term" value="C:plasma membrane"/>
    <property type="evidence" value="ECO:0007669"/>
    <property type="project" value="TreeGrafter"/>
</dbReference>
<dbReference type="InterPro" id="IPR003758">
    <property type="entry name" value="LpxK"/>
</dbReference>
<feature type="binding site" evidence="13">
    <location>
        <begin position="58"/>
        <end position="65"/>
    </location>
    <ligand>
        <name>ATP</name>
        <dbReference type="ChEBI" id="CHEBI:30616"/>
    </ligand>
</feature>
<dbReference type="GO" id="GO:0009245">
    <property type="term" value="P:lipid A biosynthetic process"/>
    <property type="evidence" value="ECO:0007669"/>
    <property type="project" value="UniProtKB-UniRule"/>
</dbReference>
<evidence type="ECO:0000256" key="11">
    <source>
        <dbReference type="ARBA" id="ARBA00023098"/>
    </source>
</evidence>
<keyword evidence="9 13" id="KW-0418">Kinase</keyword>
<dbReference type="Pfam" id="PF02606">
    <property type="entry name" value="LpxK"/>
    <property type="match status" value="1"/>
</dbReference>
<sequence length="335" mass="36965">MSTHLESAWYRGAPWLWLLRPLEALFRAVSACRRYCYSKGWLQSYRAARPVIVVGNITVGGTGKTPVVIALVEALAERGIRCGVVSRGYGGKATEYPLRLDDTVDPAECGDEPLLIHRRTGAPCVVDPDRPRAVDMLLQDTSVQLVISDDGLQHYALNRDMEIVLLDQQRRLGNGFCLPAGPLREPPSRLQDVDFVLYRGSADAIEGVPYRADVWVNLVTGERRQLHAFRQQDGLQALAGIGQPDQFFATLDALGLHYQRHVFADHHAYTAQDLAALAGDTVLMTEKDAVKCRAFAGENAWYLRIDACLPEAVIEAAAGLVLSSTPEREIQCLSQ</sequence>
<dbReference type="GO" id="GO:0005524">
    <property type="term" value="F:ATP binding"/>
    <property type="evidence" value="ECO:0007669"/>
    <property type="project" value="UniProtKB-UniRule"/>
</dbReference>
<evidence type="ECO:0000256" key="6">
    <source>
        <dbReference type="ARBA" id="ARBA00022556"/>
    </source>
</evidence>
<keyword evidence="11 13" id="KW-0443">Lipid metabolism</keyword>
<dbReference type="AlphaFoldDB" id="A0A5B0WML8"/>
<evidence type="ECO:0000256" key="9">
    <source>
        <dbReference type="ARBA" id="ARBA00022777"/>
    </source>
</evidence>
<comment type="catalytic activity">
    <reaction evidence="13">
        <text>a lipid A disaccharide + ATP = a lipid IVA + ADP + H(+)</text>
        <dbReference type="Rhea" id="RHEA:67840"/>
        <dbReference type="ChEBI" id="CHEBI:15378"/>
        <dbReference type="ChEBI" id="CHEBI:30616"/>
        <dbReference type="ChEBI" id="CHEBI:176343"/>
        <dbReference type="ChEBI" id="CHEBI:176425"/>
        <dbReference type="ChEBI" id="CHEBI:456216"/>
        <dbReference type="EC" id="2.7.1.130"/>
    </reaction>
</comment>
<comment type="caution">
    <text evidence="14">The sequence shown here is derived from an EMBL/GenBank/DDBJ whole genome shotgun (WGS) entry which is preliminary data.</text>
</comment>
<proteinExistence type="inferred from homology"/>
<evidence type="ECO:0000256" key="12">
    <source>
        <dbReference type="ARBA" id="ARBA00029757"/>
    </source>
</evidence>
<keyword evidence="10 13" id="KW-0067">ATP-binding</keyword>
<dbReference type="EMBL" id="VTUX01000011">
    <property type="protein sequence ID" value="KAA1188222.1"/>
    <property type="molecule type" value="Genomic_DNA"/>
</dbReference>
<comment type="pathway">
    <text evidence="2 13">Glycolipid biosynthesis; lipid IV(A) biosynthesis; lipid IV(A) from (3R)-3-hydroxytetradecanoyl-[acyl-carrier-protein] and UDP-N-acetyl-alpha-D-glucosamine: step 6/6.</text>
</comment>
<evidence type="ECO:0000256" key="3">
    <source>
        <dbReference type="ARBA" id="ARBA00012071"/>
    </source>
</evidence>
<keyword evidence="8 13" id="KW-0547">Nucleotide-binding</keyword>
<evidence type="ECO:0000256" key="7">
    <source>
        <dbReference type="ARBA" id="ARBA00022679"/>
    </source>
</evidence>
<dbReference type="EC" id="2.7.1.130" evidence="3 13"/>
<dbReference type="HAMAP" id="MF_00409">
    <property type="entry name" value="LpxK"/>
    <property type="match status" value="1"/>
</dbReference>
<evidence type="ECO:0000256" key="8">
    <source>
        <dbReference type="ARBA" id="ARBA00022741"/>
    </source>
</evidence>
<keyword evidence="6 13" id="KW-0441">Lipid A biosynthesis</keyword>
<comment type="similarity">
    <text evidence="13">Belongs to the LpxK family.</text>
</comment>
<evidence type="ECO:0000256" key="2">
    <source>
        <dbReference type="ARBA" id="ARBA00004870"/>
    </source>
</evidence>
<evidence type="ECO:0000256" key="4">
    <source>
        <dbReference type="ARBA" id="ARBA00016436"/>
    </source>
</evidence>
<organism evidence="14 15">
    <name type="scientific">Pseudohalioglobus sediminis</name>
    <dbReference type="NCBI Taxonomy" id="2606449"/>
    <lineage>
        <taxon>Bacteria</taxon>
        <taxon>Pseudomonadati</taxon>
        <taxon>Pseudomonadota</taxon>
        <taxon>Gammaproteobacteria</taxon>
        <taxon>Cellvibrionales</taxon>
        <taxon>Halieaceae</taxon>
        <taxon>Pseudohalioglobus</taxon>
    </lineage>
</organism>
<evidence type="ECO:0000313" key="15">
    <source>
        <dbReference type="Proteomes" id="UP000323708"/>
    </source>
</evidence>
<gene>
    <name evidence="13" type="primary">lpxK</name>
    <name evidence="14" type="ORF">F0M18_19530</name>
</gene>
<dbReference type="CDD" id="cd01983">
    <property type="entry name" value="SIMIBI"/>
    <property type="match status" value="1"/>
</dbReference>
<dbReference type="Proteomes" id="UP000323708">
    <property type="component" value="Unassembled WGS sequence"/>
</dbReference>
<evidence type="ECO:0000256" key="1">
    <source>
        <dbReference type="ARBA" id="ARBA00002274"/>
    </source>
</evidence>
<accession>A0A5B0WML8</accession>
<keyword evidence="5 13" id="KW-0444">Lipid biosynthesis</keyword>
<evidence type="ECO:0000256" key="13">
    <source>
        <dbReference type="HAMAP-Rule" id="MF_00409"/>
    </source>
</evidence>